<organism evidence="4">
    <name type="scientific">marine metagenome</name>
    <dbReference type="NCBI Taxonomy" id="408172"/>
    <lineage>
        <taxon>unclassified sequences</taxon>
        <taxon>metagenomes</taxon>
        <taxon>ecological metagenomes</taxon>
    </lineage>
</organism>
<dbReference type="Pfam" id="PF00730">
    <property type="entry name" value="HhH-GPD"/>
    <property type="match status" value="1"/>
</dbReference>
<dbReference type="SUPFAM" id="SSF48150">
    <property type="entry name" value="DNA-glycosylase"/>
    <property type="match status" value="1"/>
</dbReference>
<gene>
    <name evidence="4" type="ORF">METZ01_LOCUS310085</name>
</gene>
<name>A0A382NCC8_9ZZZZ</name>
<evidence type="ECO:0000256" key="1">
    <source>
        <dbReference type="ARBA" id="ARBA00022763"/>
    </source>
</evidence>
<dbReference type="GO" id="GO:0008725">
    <property type="term" value="F:DNA-3-methyladenine glycosylase activity"/>
    <property type="evidence" value="ECO:0007669"/>
    <property type="project" value="TreeGrafter"/>
</dbReference>
<dbReference type="Gene3D" id="1.10.1670.40">
    <property type="match status" value="1"/>
</dbReference>
<dbReference type="CDD" id="cd00056">
    <property type="entry name" value="ENDO3c"/>
    <property type="match status" value="1"/>
</dbReference>
<dbReference type="GO" id="GO:0043916">
    <property type="term" value="F:DNA-7-methylguanine glycosylase activity"/>
    <property type="evidence" value="ECO:0007669"/>
    <property type="project" value="TreeGrafter"/>
</dbReference>
<dbReference type="InterPro" id="IPR003265">
    <property type="entry name" value="HhH-GPD_domain"/>
</dbReference>
<reference evidence="4" key="1">
    <citation type="submission" date="2018-05" db="EMBL/GenBank/DDBJ databases">
        <authorList>
            <person name="Lanie J.A."/>
            <person name="Ng W.-L."/>
            <person name="Kazmierczak K.M."/>
            <person name="Andrzejewski T.M."/>
            <person name="Davidsen T.M."/>
            <person name="Wayne K.J."/>
            <person name="Tettelin H."/>
            <person name="Glass J.I."/>
            <person name="Rusch D."/>
            <person name="Podicherti R."/>
            <person name="Tsui H.-C.T."/>
            <person name="Winkler M.E."/>
        </authorList>
    </citation>
    <scope>NUCLEOTIDE SEQUENCE</scope>
</reference>
<dbReference type="Gene3D" id="1.10.340.30">
    <property type="entry name" value="Hypothetical protein, domain 2"/>
    <property type="match status" value="1"/>
</dbReference>
<protein>
    <recommendedName>
        <fullName evidence="3">HhH-GPD domain-containing protein</fullName>
    </recommendedName>
</protein>
<dbReference type="InterPro" id="IPR051912">
    <property type="entry name" value="Alkylbase_DNA_Glycosylase/TA"/>
</dbReference>
<proteinExistence type="predicted"/>
<dbReference type="PANTHER" id="PTHR43003">
    <property type="entry name" value="DNA-3-METHYLADENINE GLYCOSYLASE"/>
    <property type="match status" value="1"/>
</dbReference>
<dbReference type="EMBL" id="UINC01098592">
    <property type="protein sequence ID" value="SVC57231.1"/>
    <property type="molecule type" value="Genomic_DNA"/>
</dbReference>
<evidence type="ECO:0000313" key="4">
    <source>
        <dbReference type="EMBL" id="SVC57231.1"/>
    </source>
</evidence>
<dbReference type="PANTHER" id="PTHR43003:SF5">
    <property type="entry name" value="DNA-3-METHYLADENINE GLYCOSYLASE"/>
    <property type="match status" value="1"/>
</dbReference>
<feature type="domain" description="HhH-GPD" evidence="3">
    <location>
        <begin position="55"/>
        <end position="178"/>
    </location>
</feature>
<dbReference type="GO" id="GO:0032993">
    <property type="term" value="C:protein-DNA complex"/>
    <property type="evidence" value="ECO:0007669"/>
    <property type="project" value="TreeGrafter"/>
</dbReference>
<dbReference type="InterPro" id="IPR011257">
    <property type="entry name" value="DNA_glycosylase"/>
</dbReference>
<dbReference type="GO" id="GO:0006285">
    <property type="term" value="P:base-excision repair, AP site formation"/>
    <property type="evidence" value="ECO:0007669"/>
    <property type="project" value="TreeGrafter"/>
</dbReference>
<sequence>MKAQQPLEKINWSKVHNQFIEQAKPFKKLSSAIIANGPIVLDSPKEKDLFVFLCRIIVGQQLSTHVAQTIWSRILEQCNNKTDRLMNLCSASSAVQLRNCGLSARKAEALLRLHKSFKEGEIDQSRIQQLQDEEVVDEISRIWGLGPWSAEMVLIGFLGRADVWSENDGALKRGINLALGGVKSSHKVVELFKPYRTLLSRHIWKALDDGILTD</sequence>
<accession>A0A382NCC8</accession>
<dbReference type="GO" id="GO:0032131">
    <property type="term" value="F:alkylated DNA binding"/>
    <property type="evidence" value="ECO:0007669"/>
    <property type="project" value="TreeGrafter"/>
</dbReference>
<dbReference type="AlphaFoldDB" id="A0A382NCC8"/>
<evidence type="ECO:0000256" key="2">
    <source>
        <dbReference type="ARBA" id="ARBA00023204"/>
    </source>
</evidence>
<evidence type="ECO:0000259" key="3">
    <source>
        <dbReference type="Pfam" id="PF00730"/>
    </source>
</evidence>
<dbReference type="GO" id="GO:0006307">
    <property type="term" value="P:DNA alkylation repair"/>
    <property type="evidence" value="ECO:0007669"/>
    <property type="project" value="TreeGrafter"/>
</dbReference>
<keyword evidence="1" id="KW-0227">DNA damage</keyword>
<keyword evidence="2" id="KW-0234">DNA repair</keyword>